<dbReference type="EMBL" id="CP026115">
    <property type="protein sequence ID" value="QHG65892.2"/>
    <property type="molecule type" value="Genomic_DNA"/>
</dbReference>
<reference evidence="1 2" key="1">
    <citation type="submission" date="2020-02" db="EMBL/GenBank/DDBJ databases">
        <title>Pseudomonas Putida W5 Complete Genome Assembly.</title>
        <authorList>
            <person name="Yuan Z.-C."/>
            <person name="Shaw G.A."/>
            <person name="Cusano A.D."/>
            <person name="Caddey B.J."/>
            <person name="Weselowski B.J."/>
        </authorList>
    </citation>
    <scope>NUCLEOTIDE SEQUENCE [LARGE SCALE GENOMIC DNA]</scope>
    <source>
        <strain evidence="1 2">W5</strain>
    </source>
</reference>
<evidence type="ECO:0000313" key="1">
    <source>
        <dbReference type="EMBL" id="QHG65892.2"/>
    </source>
</evidence>
<dbReference type="RefSeq" id="WP_159411201.1">
    <property type="nucleotide sequence ID" value="NZ_CP026115.2"/>
</dbReference>
<proteinExistence type="predicted"/>
<dbReference type="AlphaFoldDB" id="A0A6I6Y0E0"/>
<protein>
    <submittedName>
        <fullName evidence="1">Uncharacterized protein</fullName>
    </submittedName>
</protein>
<evidence type="ECO:0000313" key="2">
    <source>
        <dbReference type="Proteomes" id="UP000464480"/>
    </source>
</evidence>
<sequence length="54" mass="6288">MRFVKRKLSKALRKWFVYLAVAGLAGNSSRMFDHLSFWKPWHLAKGLAAYFIAT</sequence>
<name>A0A6I6Y0E0_PSEPU</name>
<accession>A0A6I6Y0E0</accession>
<organism evidence="1 2">
    <name type="scientific">Pseudomonas putida</name>
    <name type="common">Arthrobacter siderocapsulatus</name>
    <dbReference type="NCBI Taxonomy" id="303"/>
    <lineage>
        <taxon>Bacteria</taxon>
        <taxon>Pseudomonadati</taxon>
        <taxon>Pseudomonadota</taxon>
        <taxon>Gammaproteobacteria</taxon>
        <taxon>Pseudomonadales</taxon>
        <taxon>Pseudomonadaceae</taxon>
        <taxon>Pseudomonas</taxon>
    </lineage>
</organism>
<dbReference type="Proteomes" id="UP000464480">
    <property type="component" value="Chromosome"/>
</dbReference>
<gene>
    <name evidence="1" type="ORF">C2H86_16405</name>
</gene>